<keyword evidence="3" id="KW-1185">Reference proteome</keyword>
<dbReference type="Pfam" id="PF12262">
    <property type="entry name" value="Lipase_bact_N"/>
    <property type="match status" value="1"/>
</dbReference>
<dbReference type="OrthoDB" id="5477453at2"/>
<feature type="domain" description="Bacterial virulence factor lipase N-terminal" evidence="1">
    <location>
        <begin position="69"/>
        <end position="277"/>
    </location>
</feature>
<reference evidence="3" key="1">
    <citation type="submission" date="2019-07" db="EMBL/GenBank/DDBJ databases">
        <title>Shewanella sp. YLB-08 draft genomic sequence.</title>
        <authorList>
            <person name="Yu L."/>
        </authorList>
    </citation>
    <scope>NUCLEOTIDE SEQUENCE [LARGE SCALE GENOMIC DNA]</scope>
    <source>
        <strain evidence="3">JCM 20706</strain>
    </source>
</reference>
<dbReference type="PROSITE" id="PS51257">
    <property type="entry name" value="PROKAR_LIPOPROTEIN"/>
    <property type="match status" value="1"/>
</dbReference>
<accession>A0A553JD50</accession>
<dbReference type="Proteomes" id="UP000318126">
    <property type="component" value="Unassembled WGS sequence"/>
</dbReference>
<evidence type="ECO:0000313" key="3">
    <source>
        <dbReference type="Proteomes" id="UP000318126"/>
    </source>
</evidence>
<dbReference type="AlphaFoldDB" id="A0A553JD50"/>
<comment type="caution">
    <text evidence="2">The sequence shown here is derived from an EMBL/GenBank/DDBJ whole genome shotgun (WGS) entry which is preliminary data.</text>
</comment>
<dbReference type="InterPro" id="IPR029058">
    <property type="entry name" value="AB_hydrolase_fold"/>
</dbReference>
<dbReference type="InterPro" id="IPR020009">
    <property type="entry name" value="VolA/Pla-1/cef"/>
</dbReference>
<dbReference type="RefSeq" id="WP_144042910.1">
    <property type="nucleotide sequence ID" value="NZ_BMPL01000064.1"/>
</dbReference>
<evidence type="ECO:0000313" key="2">
    <source>
        <dbReference type="EMBL" id="TRY10377.1"/>
    </source>
</evidence>
<protein>
    <submittedName>
        <fullName evidence="2">Lipase</fullName>
    </submittedName>
</protein>
<dbReference type="EMBL" id="VKGK01000059">
    <property type="protein sequence ID" value="TRY10377.1"/>
    <property type="molecule type" value="Genomic_DNA"/>
</dbReference>
<dbReference type="InterPro" id="IPR025920">
    <property type="entry name" value="Lipase_bact_N"/>
</dbReference>
<proteinExistence type="predicted"/>
<gene>
    <name evidence="2" type="ORF">FN961_25250</name>
</gene>
<organism evidence="2 3">
    <name type="scientific">Shewanella hanedai</name>
    <name type="common">Alteromonas hanedai</name>
    <dbReference type="NCBI Taxonomy" id="25"/>
    <lineage>
        <taxon>Bacteria</taxon>
        <taxon>Pseudomonadati</taxon>
        <taxon>Pseudomonadota</taxon>
        <taxon>Gammaproteobacteria</taxon>
        <taxon>Alteromonadales</taxon>
        <taxon>Shewanellaceae</taxon>
        <taxon>Shewanella</taxon>
    </lineage>
</organism>
<dbReference type="Gene3D" id="3.40.50.1820">
    <property type="entry name" value="alpha/beta hydrolase"/>
    <property type="match status" value="1"/>
</dbReference>
<sequence>MKRLFLGVAIASALGLTGCGGDSVDELRDKAENKGEILIPESHIAFDPGNADPAKRTLPVPNDLLFSGTSDGTINMSGEMADGTSDYTDPSMAIGALDGWSTTSPISITVELASDHAGKALTLDAASVFQAGAVRVFEATVGGPLSSDPECSAEPSASACKVGDELTFGVDFVSKASGSTIAIVPLKPLKANQSYIYVTTDLIQDSASQSIAASATYTSVRLDIETHPLETPSQLSLQTLINSYEKGLASAHGVDPETISFSGLFTTQSVADVYETSKLLIAGQPGYMPEFVEPPHFLGYNLAQALQLPEAHPAYAGASKADVWQAKIKVPVFGECSSVSCLDEKNQPLINSYWSAMGDSPVSVLLALQAGTLSQTNFGAQAVANGVDPSAALANPALLAGKTWLLDDGTAADKTKHLTKFNPIPQIKNYEVLTVQITVPNFAPAPAAGWPTTIAMHGLGGGKEMAYSYAGTYAGFGVATMAIDMPLHGSRSYDANKDGIYEVSATDPSFGTVVGTPDAFTNGNPLVFINIASTLTVRDNFRQATLDHLGLRASLTGYAGALAKAGAPQLFDINNISAQGLSLGAIVGTNFSTYASTGLTDPTSGADLSYVYKLNAASLVAPSGGFAGSFIGSPTFEPQLFANIIASDSFKALFDAANTAGYEPGTEEYKTLQMAVYQGFLPSFAFAVQTVVDSADPINHAAMLKGTELPLHLIEVVGDGAKSLPDQVLPNTVDNFPISGTEPLIANLGLECVDSTTQGSGAVRFTKGHHSSIISPSAIPDVTDGYEAAATVEMQTQVAFFAHSARLPDATSPTIAVGLSEGSPVGEIIAPCN</sequence>
<dbReference type="SUPFAM" id="SSF53474">
    <property type="entry name" value="alpha/beta-Hydrolases"/>
    <property type="match status" value="1"/>
</dbReference>
<name>A0A553JD50_SHEHA</name>
<evidence type="ECO:0000259" key="1">
    <source>
        <dbReference type="Pfam" id="PF12262"/>
    </source>
</evidence>
<dbReference type="NCBIfam" id="TIGR03502">
    <property type="entry name" value="lipase_Pla1_cef"/>
    <property type="match status" value="1"/>
</dbReference>